<dbReference type="InterPro" id="IPR032710">
    <property type="entry name" value="NTF2-like_dom_sf"/>
</dbReference>
<dbReference type="AlphaFoldDB" id="A0A2K1PYP9"/>
<evidence type="ECO:0000256" key="3">
    <source>
        <dbReference type="ARBA" id="ARBA00022989"/>
    </source>
</evidence>
<dbReference type="InterPro" id="IPR007430">
    <property type="entry name" value="VirB8"/>
</dbReference>
<feature type="region of interest" description="Disordered" evidence="5">
    <location>
        <begin position="259"/>
        <end position="306"/>
    </location>
</feature>
<evidence type="ECO:0000256" key="6">
    <source>
        <dbReference type="SAM" id="Phobius"/>
    </source>
</evidence>
<dbReference type="Gene3D" id="3.10.450.230">
    <property type="entry name" value="VirB8 protein"/>
    <property type="match status" value="1"/>
</dbReference>
<feature type="transmembrane region" description="Helical" evidence="6">
    <location>
        <begin position="37"/>
        <end position="59"/>
    </location>
</feature>
<evidence type="ECO:0000313" key="9">
    <source>
        <dbReference type="Proteomes" id="UP000236220"/>
    </source>
</evidence>
<proteinExistence type="predicted"/>
<accession>A0A2K1PYP9</accession>
<reference evidence="8 9" key="1">
    <citation type="submission" date="2017-08" db="EMBL/GenBank/DDBJ databases">
        <title>Lysobacter sylvestris genome.</title>
        <authorList>
            <person name="Zhang D.-C."/>
            <person name="Albuquerque L."/>
            <person name="Franca L."/>
            <person name="Froufe H.J.C."/>
            <person name="Barroso C."/>
            <person name="Egas C."/>
            <person name="Da Costa M."/>
            <person name="Margesin R."/>
        </authorList>
    </citation>
    <scope>NUCLEOTIDE SEQUENCE [LARGE SCALE GENOMIC DNA]</scope>
    <source>
        <strain evidence="8 9">AM20-91</strain>
    </source>
</reference>
<evidence type="ECO:0000256" key="2">
    <source>
        <dbReference type="ARBA" id="ARBA00022692"/>
    </source>
</evidence>
<dbReference type="EMBL" id="NPZB01000002">
    <property type="protein sequence ID" value="PNS07922.1"/>
    <property type="molecule type" value="Genomic_DNA"/>
</dbReference>
<gene>
    <name evidence="8" type="ORF">Lysil_2098</name>
</gene>
<evidence type="ECO:0000256" key="1">
    <source>
        <dbReference type="ARBA" id="ARBA00004167"/>
    </source>
</evidence>
<evidence type="ECO:0000259" key="7">
    <source>
        <dbReference type="Pfam" id="PF04335"/>
    </source>
</evidence>
<evidence type="ECO:0000256" key="5">
    <source>
        <dbReference type="SAM" id="MobiDB-lite"/>
    </source>
</evidence>
<organism evidence="8 9">
    <name type="scientific">Solilutibacter silvestris</name>
    <dbReference type="NCBI Taxonomy" id="1645665"/>
    <lineage>
        <taxon>Bacteria</taxon>
        <taxon>Pseudomonadati</taxon>
        <taxon>Pseudomonadota</taxon>
        <taxon>Gammaproteobacteria</taxon>
        <taxon>Lysobacterales</taxon>
        <taxon>Lysobacteraceae</taxon>
        <taxon>Solilutibacter</taxon>
    </lineage>
</organism>
<dbReference type="SUPFAM" id="SSF54427">
    <property type="entry name" value="NTF2-like"/>
    <property type="match status" value="1"/>
</dbReference>
<sequence>MAFGKKKASAGIDAAVNKAANFEITVSDLARRSEKRAWWVAGLSLLLTLVMAGILAYMVPLKKEVPYLVMVDPYAGIARLARVTGDDGYQSVIAKEAISRANIASYILARESYDSGLINERDYRTVYTMSEPDVWSAYSASRDPRNPESPATMYGARTAIRVKITSVTPLGARPGKPPTGATVRYQRQLYEKSNGATRVLDSRIATMEFAYRPELKMDREDDNMVNPLRFRVINYRSDLDSATPVPVEFPAAIPAQPGAMPAPAATNAAASAPPATTAPVNPQAIPASPQATASPTTPASPAQGVH</sequence>
<comment type="subcellular location">
    <subcellularLocation>
        <location evidence="1">Membrane</location>
        <topology evidence="1">Single-pass membrane protein</topology>
    </subcellularLocation>
</comment>
<keyword evidence="3 6" id="KW-1133">Transmembrane helix</keyword>
<feature type="domain" description="Bacterial virulence protein VirB8" evidence="7">
    <location>
        <begin position="18"/>
        <end position="238"/>
    </location>
</feature>
<keyword evidence="4 6" id="KW-0472">Membrane</keyword>
<protein>
    <submittedName>
        <fullName evidence="8">Type IV secretory pathway component VirB8</fullName>
    </submittedName>
</protein>
<keyword evidence="9" id="KW-1185">Reference proteome</keyword>
<dbReference type="GO" id="GO:0016020">
    <property type="term" value="C:membrane"/>
    <property type="evidence" value="ECO:0007669"/>
    <property type="project" value="UniProtKB-SubCell"/>
</dbReference>
<dbReference type="CDD" id="cd16424">
    <property type="entry name" value="VirB8"/>
    <property type="match status" value="1"/>
</dbReference>
<keyword evidence="2 6" id="KW-0812">Transmembrane</keyword>
<dbReference type="Pfam" id="PF04335">
    <property type="entry name" value="VirB8"/>
    <property type="match status" value="1"/>
</dbReference>
<dbReference type="Proteomes" id="UP000236220">
    <property type="component" value="Unassembled WGS sequence"/>
</dbReference>
<comment type="caution">
    <text evidence="8">The sequence shown here is derived from an EMBL/GenBank/DDBJ whole genome shotgun (WGS) entry which is preliminary data.</text>
</comment>
<dbReference type="OrthoDB" id="9816242at2"/>
<dbReference type="RefSeq" id="WP_103075568.1">
    <property type="nucleotide sequence ID" value="NZ_NPZB01000002.1"/>
</dbReference>
<name>A0A2K1PYP9_9GAMM</name>
<evidence type="ECO:0000256" key="4">
    <source>
        <dbReference type="ARBA" id="ARBA00023136"/>
    </source>
</evidence>
<evidence type="ECO:0000313" key="8">
    <source>
        <dbReference type="EMBL" id="PNS07922.1"/>
    </source>
</evidence>